<feature type="compositionally biased region" description="Basic residues" evidence="3">
    <location>
        <begin position="549"/>
        <end position="560"/>
    </location>
</feature>
<evidence type="ECO:0000259" key="5">
    <source>
        <dbReference type="PROSITE" id="PS51319"/>
    </source>
</evidence>
<dbReference type="EMBL" id="KL596699">
    <property type="protein sequence ID" value="KER28426.1"/>
    <property type="molecule type" value="Genomic_DNA"/>
</dbReference>
<dbReference type="OrthoDB" id="21513at2759"/>
<feature type="compositionally biased region" description="Polar residues" evidence="3">
    <location>
        <begin position="481"/>
        <end position="495"/>
    </location>
</feature>
<feature type="region of interest" description="Disordered" evidence="3">
    <location>
        <begin position="449"/>
        <end position="560"/>
    </location>
</feature>
<evidence type="ECO:0000313" key="6">
    <source>
        <dbReference type="EMBL" id="KER28426.1"/>
    </source>
</evidence>
<gene>
    <name evidence="6" type="ORF">T265_04737</name>
</gene>
<dbReference type="InterPro" id="IPR010684">
    <property type="entry name" value="RNA_pol_II_trans_fac_SIII_A"/>
</dbReference>
<feature type="compositionally biased region" description="Basic residues" evidence="3">
    <location>
        <begin position="223"/>
        <end position="232"/>
    </location>
</feature>
<dbReference type="PANTHER" id="PTHR15141:SF76">
    <property type="entry name" value="TRANSCRIPTION ELONGATION FACTOR B POLYPEPTIDE 3"/>
    <property type="match status" value="1"/>
</dbReference>
<dbReference type="Pfam" id="PF06881">
    <property type="entry name" value="Elongin_A"/>
    <property type="match status" value="1"/>
</dbReference>
<dbReference type="SUPFAM" id="SSF47676">
    <property type="entry name" value="Conserved domain common to transcription factors TFIIS, elongin A, CRSP70"/>
    <property type="match status" value="1"/>
</dbReference>
<dbReference type="PROSITE" id="PS50181">
    <property type="entry name" value="FBOX"/>
    <property type="match status" value="1"/>
</dbReference>
<protein>
    <recommendedName>
        <fullName evidence="1">Elongin-A</fullName>
    </recommendedName>
</protein>
<feature type="compositionally biased region" description="Polar residues" evidence="3">
    <location>
        <begin position="157"/>
        <end position="174"/>
    </location>
</feature>
<proteinExistence type="predicted"/>
<reference evidence="6 7" key="1">
    <citation type="submission" date="2013-11" db="EMBL/GenBank/DDBJ databases">
        <title>Opisthorchis viverrini - life in the bile duct.</title>
        <authorList>
            <person name="Young N.D."/>
            <person name="Nagarajan N."/>
            <person name="Lin S.J."/>
            <person name="Korhonen P.K."/>
            <person name="Jex A.R."/>
            <person name="Hall R.S."/>
            <person name="Safavi-Hemami H."/>
            <person name="Kaewkong W."/>
            <person name="Bertrand D."/>
            <person name="Gao S."/>
            <person name="Seet Q."/>
            <person name="Wongkham S."/>
            <person name="Teh B.T."/>
            <person name="Wongkham C."/>
            <person name="Intapan P.M."/>
            <person name="Maleewong W."/>
            <person name="Yang X."/>
            <person name="Hu M."/>
            <person name="Wang Z."/>
            <person name="Hofmann A."/>
            <person name="Sternberg P.W."/>
            <person name="Tan P."/>
            <person name="Wang J."/>
            <person name="Gasser R.B."/>
        </authorList>
    </citation>
    <scope>NUCLEOTIDE SEQUENCE [LARGE SCALE GENOMIC DNA]</scope>
</reference>
<feature type="compositionally biased region" description="Low complexity" evidence="3">
    <location>
        <begin position="525"/>
        <end position="541"/>
    </location>
</feature>
<dbReference type="InterPro" id="IPR017923">
    <property type="entry name" value="TFIIS_N"/>
</dbReference>
<organism evidence="6 7">
    <name type="scientific">Opisthorchis viverrini</name>
    <name type="common">Southeast Asian liver fluke</name>
    <dbReference type="NCBI Taxonomy" id="6198"/>
    <lineage>
        <taxon>Eukaryota</taxon>
        <taxon>Metazoa</taxon>
        <taxon>Spiralia</taxon>
        <taxon>Lophotrochozoa</taxon>
        <taxon>Platyhelminthes</taxon>
        <taxon>Trematoda</taxon>
        <taxon>Digenea</taxon>
        <taxon>Opisthorchiida</taxon>
        <taxon>Opisthorchiata</taxon>
        <taxon>Opisthorchiidae</taxon>
        <taxon>Opisthorchis</taxon>
    </lineage>
</organism>
<dbReference type="STRING" id="6198.A0A074ZMR4"/>
<dbReference type="InterPro" id="IPR001810">
    <property type="entry name" value="F-box_dom"/>
</dbReference>
<name>A0A074ZMR4_OPIVI</name>
<feature type="compositionally biased region" description="Basic and acidic residues" evidence="3">
    <location>
        <begin position="449"/>
        <end position="458"/>
    </location>
</feature>
<feature type="domain" description="F-box" evidence="4">
    <location>
        <begin position="361"/>
        <end position="405"/>
    </location>
</feature>
<dbReference type="InterPro" id="IPR051870">
    <property type="entry name" value="Elongin-A_domain"/>
</dbReference>
<dbReference type="Proteomes" id="UP000054324">
    <property type="component" value="Unassembled WGS sequence"/>
</dbReference>
<dbReference type="GO" id="GO:0070449">
    <property type="term" value="C:elongin complex"/>
    <property type="evidence" value="ECO:0007669"/>
    <property type="project" value="InterPro"/>
</dbReference>
<dbReference type="RefSeq" id="XP_009167814.1">
    <property type="nucleotide sequence ID" value="XM_009169550.1"/>
</dbReference>
<dbReference type="GO" id="GO:0006368">
    <property type="term" value="P:transcription elongation by RNA polymerase II"/>
    <property type="evidence" value="ECO:0007669"/>
    <property type="project" value="InterPro"/>
</dbReference>
<dbReference type="Pfam" id="PF08711">
    <property type="entry name" value="Med26"/>
    <property type="match status" value="1"/>
</dbReference>
<feature type="domain" description="TFIIS N-terminal" evidence="5">
    <location>
        <begin position="1"/>
        <end position="80"/>
    </location>
</feature>
<dbReference type="PROSITE" id="PS51319">
    <property type="entry name" value="TFIIS_N"/>
    <property type="match status" value="1"/>
</dbReference>
<evidence type="ECO:0000256" key="3">
    <source>
        <dbReference type="SAM" id="MobiDB-lite"/>
    </source>
</evidence>
<evidence type="ECO:0000256" key="2">
    <source>
        <dbReference type="PROSITE-ProRule" id="PRU00649"/>
    </source>
</evidence>
<accession>A0A074ZMR4</accession>
<feature type="region of interest" description="Disordered" evidence="3">
    <location>
        <begin position="213"/>
        <end position="244"/>
    </location>
</feature>
<comment type="subcellular location">
    <subcellularLocation>
        <location evidence="2">Nucleus</location>
    </subcellularLocation>
</comment>
<feature type="region of interest" description="Disordered" evidence="3">
    <location>
        <begin position="116"/>
        <end position="193"/>
    </location>
</feature>
<feature type="compositionally biased region" description="Low complexity" evidence="3">
    <location>
        <begin position="213"/>
        <end position="222"/>
    </location>
</feature>
<evidence type="ECO:0000259" key="4">
    <source>
        <dbReference type="PROSITE" id="PS50181"/>
    </source>
</evidence>
<keyword evidence="2" id="KW-0539">Nucleus</keyword>
<evidence type="ECO:0000256" key="1">
    <source>
        <dbReference type="ARBA" id="ARBA00021346"/>
    </source>
</evidence>
<dbReference type="CTD" id="20318919"/>
<dbReference type="InterPro" id="IPR035441">
    <property type="entry name" value="TFIIS/LEDGF_dom_sf"/>
</dbReference>
<dbReference type="Gene3D" id="6.10.250.3180">
    <property type="match status" value="1"/>
</dbReference>
<feature type="compositionally biased region" description="Basic residues" evidence="3">
    <location>
        <begin position="122"/>
        <end position="134"/>
    </location>
</feature>
<dbReference type="PANTHER" id="PTHR15141">
    <property type="entry name" value="TRANSCRIPTION ELONGATION FACTOR B POLYPEPTIDE 3"/>
    <property type="match status" value="1"/>
</dbReference>
<dbReference type="KEGG" id="ovi:T265_04737"/>
<feature type="compositionally biased region" description="Polar residues" evidence="3">
    <location>
        <begin position="505"/>
        <end position="519"/>
    </location>
</feature>
<keyword evidence="7" id="KW-1185">Reference proteome</keyword>
<dbReference type="GeneID" id="20318919"/>
<dbReference type="Gene3D" id="1.20.930.10">
    <property type="entry name" value="Conserved domain common to transcription factors TFIIS, elongin A, CRSP70"/>
    <property type="match status" value="1"/>
</dbReference>
<dbReference type="AlphaFoldDB" id="A0A074ZMR4"/>
<sequence length="560" mass="61404">MSSSVVAALIGFGETLEDSSVETKTKLHVLGTLNEVTLTLSELSESGVGRAVSKLKSSPGELGSTARLLVTKWKRLLREHLAKESVQLPQDITEVEVTADNHTSLSAQCQVSTLYASDKRATGKRHSKGRKHSPPVRPLSPNTDINSPVAECKPLGVSTSSPSIPTQSFKTNRSPSPPLHTPSKQAVKSGVKRKFSGSVESLDSSSGLSFMESLMVGSSPHPSSRKKSKKAQAKCNSSPSSNGHVQLQFQSSSFKTPPKLPAAFTAEVLSSLSEDVDRPDIIRPSNSRENVDTDAAFEDGDLKFKSKKVLWVPKASRTTNSSLHSNTSVGQLSDTPGEHFSDPSSLVDLCLDVLEHNLSRVDHVGHVPYDLLARVLRHASPEDLIRIEHFNPQFVGCTDELWQRHVQLTFRHRKEEVPRPKETWCSFYQRLSQEETSRLNRIISQSARKIKEEQEARRTTLTTEVITPRQVQRRAGRHAGPSTTKPNTKPHQSSPPVVFRPYNVSKPSSDQPSLTSSLKKQPVVSSDLSAKGSSSSNTTCNNGGGLLNKLRKQFRSGRLR</sequence>
<evidence type="ECO:0000313" key="7">
    <source>
        <dbReference type="Proteomes" id="UP000054324"/>
    </source>
</evidence>